<dbReference type="InterPro" id="IPR027417">
    <property type="entry name" value="P-loop_NTPase"/>
</dbReference>
<comment type="caution">
    <text evidence="5">The sequence shown here is derived from an EMBL/GenBank/DDBJ whole genome shotgun (WGS) entry which is preliminary data.</text>
</comment>
<dbReference type="Proteomes" id="UP001396334">
    <property type="component" value="Unassembled WGS sequence"/>
</dbReference>
<organism evidence="5 6">
    <name type="scientific">Hibiscus sabdariffa</name>
    <name type="common">roselle</name>
    <dbReference type="NCBI Taxonomy" id="183260"/>
    <lineage>
        <taxon>Eukaryota</taxon>
        <taxon>Viridiplantae</taxon>
        <taxon>Streptophyta</taxon>
        <taxon>Embryophyta</taxon>
        <taxon>Tracheophyta</taxon>
        <taxon>Spermatophyta</taxon>
        <taxon>Magnoliopsida</taxon>
        <taxon>eudicotyledons</taxon>
        <taxon>Gunneridae</taxon>
        <taxon>Pentapetalae</taxon>
        <taxon>rosids</taxon>
        <taxon>malvids</taxon>
        <taxon>Malvales</taxon>
        <taxon>Malvaceae</taxon>
        <taxon>Malvoideae</taxon>
        <taxon>Hibiscus</taxon>
    </lineage>
</organism>
<keyword evidence="2 3" id="KW-0808">Transferase</keyword>
<protein>
    <recommendedName>
        <fullName evidence="3">Sulfotransferase</fullName>
        <ecNumber evidence="3">2.8.2.-</ecNumber>
    </recommendedName>
</protein>
<reference evidence="5 6" key="1">
    <citation type="journal article" date="2024" name="G3 (Bethesda)">
        <title>Genome assembly of Hibiscus sabdariffa L. provides insights into metabolisms of medicinal natural products.</title>
        <authorList>
            <person name="Kim T."/>
        </authorList>
    </citation>
    <scope>NUCLEOTIDE SEQUENCE [LARGE SCALE GENOMIC DNA]</scope>
    <source>
        <strain evidence="5">TK-2024</strain>
        <tissue evidence="5">Old leaves</tissue>
    </source>
</reference>
<name>A0ABR2RTV8_9ROSI</name>
<dbReference type="PANTHER" id="PTHR11783">
    <property type="entry name" value="SULFOTRANSFERASE SULT"/>
    <property type="match status" value="1"/>
</dbReference>
<evidence type="ECO:0000313" key="5">
    <source>
        <dbReference type="EMBL" id="KAK9016238.1"/>
    </source>
</evidence>
<gene>
    <name evidence="5" type="ORF">V6N11_007317</name>
</gene>
<evidence type="ECO:0000313" key="6">
    <source>
        <dbReference type="Proteomes" id="UP001396334"/>
    </source>
</evidence>
<comment type="similarity">
    <text evidence="1 3">Belongs to the sulfotransferase 1 family.</text>
</comment>
<evidence type="ECO:0000256" key="2">
    <source>
        <dbReference type="ARBA" id="ARBA00022679"/>
    </source>
</evidence>
<dbReference type="SUPFAM" id="SSF52540">
    <property type="entry name" value="P-loop containing nucleoside triphosphate hydrolases"/>
    <property type="match status" value="2"/>
</dbReference>
<dbReference type="Gene3D" id="3.40.50.300">
    <property type="entry name" value="P-loop containing nucleotide triphosphate hydrolases"/>
    <property type="match status" value="2"/>
</dbReference>
<dbReference type="EC" id="2.8.2.-" evidence="3"/>
<proteinExistence type="inferred from homology"/>
<dbReference type="EMBL" id="JBBPBN010000021">
    <property type="protein sequence ID" value="KAK9016238.1"/>
    <property type="molecule type" value="Genomic_DNA"/>
</dbReference>
<evidence type="ECO:0000259" key="4">
    <source>
        <dbReference type="Pfam" id="PF00685"/>
    </source>
</evidence>
<sequence>MDTAEISKAKLVSLTQDAEKSWDDELQQLVETLPKEQGWSVSNLYLYQGFWCTALTLRPLISFQTHFQEFDSDVITATFPKCGTTWLKALTFSTLYRDRFANPLLTSTPHQLVRFLEQDVYVNNPCPDLDNICVYNKPRLFSTHVPYASLPTSIEDSRCKIVYLCRNPMDMFVSLWHFAEMLRDENKVLPTPSLDEAFDKSCRGIHAFGPFFDHVLGYWKATQENPDKILFLKYEDLKEDISSQLKQLAMFLGVPFTEDEEEGGVVEEIAKVCSFENLKELEVNKKGVDVIGIPHKDFFRKGKVGDWNNYLTPSMVERLEKLIQQKLENSGKYGGLLRVGNGDSFKLEKHMLRHSPIFMSENYSAMVAMIWIMKVKRIRNFVVHAHAHALSFRIPHVLIKFNVEISWDDELLQLLQTLPEEAWTSAPGSSLYLYQGFWCSAVGPKPVISFQTHFQAFDSNVFVTIFPKCGTTWLKALTLSTLVSDFGSAIHPLVLM</sequence>
<dbReference type="InterPro" id="IPR000863">
    <property type="entry name" value="Sulfotransferase_dom"/>
</dbReference>
<accession>A0ABR2RTV8</accession>
<dbReference type="Pfam" id="PF00685">
    <property type="entry name" value="Sulfotransfer_1"/>
    <property type="match status" value="1"/>
</dbReference>
<evidence type="ECO:0000256" key="1">
    <source>
        <dbReference type="ARBA" id="ARBA00005771"/>
    </source>
</evidence>
<keyword evidence="6" id="KW-1185">Reference proteome</keyword>
<feature type="domain" description="Sulfotransferase" evidence="4">
    <location>
        <begin position="71"/>
        <end position="331"/>
    </location>
</feature>
<evidence type="ECO:0000256" key="3">
    <source>
        <dbReference type="RuleBase" id="RU361155"/>
    </source>
</evidence>